<evidence type="ECO:0000256" key="3">
    <source>
        <dbReference type="ARBA" id="ARBA00022630"/>
    </source>
</evidence>
<dbReference type="FunFam" id="1.20.140.10:FF:000004">
    <property type="entry name" value="Acyl-CoA dehydrogenase FadE25"/>
    <property type="match status" value="1"/>
</dbReference>
<dbReference type="GO" id="GO:0050660">
    <property type="term" value="F:flavin adenine dinucleotide binding"/>
    <property type="evidence" value="ECO:0007669"/>
    <property type="project" value="InterPro"/>
</dbReference>
<feature type="domain" description="Acyl-CoA dehydrogenase/oxidase C-terminal" evidence="9">
    <location>
        <begin position="229"/>
        <end position="376"/>
    </location>
</feature>
<dbReference type="InterPro" id="IPR036250">
    <property type="entry name" value="AcylCo_DH-like_C"/>
</dbReference>
<comment type="caution">
    <text evidence="12">The sequence shown here is derived from an EMBL/GenBank/DDBJ whole genome shotgun (WGS) entry which is preliminary data.</text>
</comment>
<dbReference type="OrthoDB" id="9802447at2"/>
<evidence type="ECO:0000259" key="11">
    <source>
        <dbReference type="Pfam" id="PF02771"/>
    </source>
</evidence>
<reference evidence="12 13" key="1">
    <citation type="submission" date="2016-01" db="EMBL/GenBank/DDBJ databases">
        <title>Draft Genome Sequences of Seven Thermophilic Sporeformers Isolated from Foods.</title>
        <authorList>
            <person name="Berendsen E.M."/>
            <person name="Wells-Bennik M.H."/>
            <person name="Krawcyk A.O."/>
            <person name="De Jong A."/>
            <person name="Holsappel S."/>
            <person name="Eijlander R.T."/>
            <person name="Kuipers O.P."/>
        </authorList>
    </citation>
    <scope>NUCLEOTIDE SEQUENCE [LARGE SCALE GENOMIC DNA]</scope>
    <source>
        <strain evidence="12 13">B4135</strain>
    </source>
</reference>
<dbReference type="RefSeq" id="WP_020154192.1">
    <property type="nucleotide sequence ID" value="NZ_JBAIZG010000072.1"/>
</dbReference>
<dbReference type="CDD" id="cd01158">
    <property type="entry name" value="SCAD_SBCAD"/>
    <property type="match status" value="1"/>
</dbReference>
<evidence type="ECO:0000313" key="13">
    <source>
        <dbReference type="Proteomes" id="UP000075683"/>
    </source>
</evidence>
<evidence type="ECO:0000256" key="5">
    <source>
        <dbReference type="ARBA" id="ARBA00023002"/>
    </source>
</evidence>
<comment type="similarity">
    <text evidence="2 8">Belongs to the acyl-CoA dehydrogenase family.</text>
</comment>
<sequence length="377" mass="41225">MDFRLSEEHEMIRKMVRDFAEKEVAPSAAERDEEERFDRGIFEQMAELGLTGIPWPEEYGGIGSDFLAYVIAVEELSRVCASTGVTLSAHLSLASWPIYKFGTEEQKQKYLKPLAQGKKIGAYCLTESGSGSDAGAMKTTAKKEGDHYVLNGSKIFITNGGVAEIYIVFALTDPERKHKGVSAFIVEKDFPGFKVGKKESKLGIRSSPTTEIIFEDCIVPAENLLGEEGQGFKIAMMTLDGGRNGIAAQAVGIAQGALDAAVAYAKERHQFGKPIIANQGISFKLADMATAVEAARLLTYQAAWLESNGLPYGKASAMAKLFAGDTAMKVTTEAVQIFGGYGYTKEYPVERFMRDAKITQIYEGTQEIQRLVISRML</sequence>
<dbReference type="FunFam" id="2.40.110.10:FF:000001">
    <property type="entry name" value="Acyl-CoA dehydrogenase, mitochondrial"/>
    <property type="match status" value="1"/>
</dbReference>
<dbReference type="InterPro" id="IPR037069">
    <property type="entry name" value="AcylCoA_DH/ox_N_sf"/>
</dbReference>
<dbReference type="Gene3D" id="1.10.540.10">
    <property type="entry name" value="Acyl-CoA dehydrogenase/oxidase, N-terminal domain"/>
    <property type="match status" value="1"/>
</dbReference>
<evidence type="ECO:0000259" key="10">
    <source>
        <dbReference type="Pfam" id="PF02770"/>
    </source>
</evidence>
<proteinExistence type="inferred from homology"/>
<dbReference type="PATRIC" id="fig|301148.3.peg.3185"/>
<comment type="catalytic activity">
    <reaction evidence="6">
        <text>a 2,3-saturated acyl-CoA + A = a 2,3-dehydroacyl-CoA + AH2</text>
        <dbReference type="Rhea" id="RHEA:48608"/>
        <dbReference type="ChEBI" id="CHEBI:13193"/>
        <dbReference type="ChEBI" id="CHEBI:17499"/>
        <dbReference type="ChEBI" id="CHEBI:60015"/>
        <dbReference type="ChEBI" id="CHEBI:65111"/>
    </reaction>
</comment>
<evidence type="ECO:0000256" key="8">
    <source>
        <dbReference type="RuleBase" id="RU362125"/>
    </source>
</evidence>
<keyword evidence="3 8" id="KW-0285">Flavoprotein</keyword>
<dbReference type="Gene3D" id="2.40.110.10">
    <property type="entry name" value="Butyryl-CoA Dehydrogenase, subunit A, domain 2"/>
    <property type="match status" value="1"/>
</dbReference>
<comment type="cofactor">
    <cofactor evidence="1 8">
        <name>FAD</name>
        <dbReference type="ChEBI" id="CHEBI:57692"/>
    </cofactor>
</comment>
<dbReference type="InterPro" id="IPR046373">
    <property type="entry name" value="Acyl-CoA_Oxase/DH_mid-dom_sf"/>
</dbReference>
<dbReference type="PROSITE" id="PS00073">
    <property type="entry name" value="ACYL_COA_DH_2"/>
    <property type="match status" value="1"/>
</dbReference>
<dbReference type="PANTHER" id="PTHR43884:SF41">
    <property type="entry name" value="ACYL-COA DEHYDROGENASE"/>
    <property type="match status" value="1"/>
</dbReference>
<dbReference type="Proteomes" id="UP000075683">
    <property type="component" value="Unassembled WGS sequence"/>
</dbReference>
<gene>
    <name evidence="12" type="ORF">B4135_0810</name>
</gene>
<evidence type="ECO:0000256" key="6">
    <source>
        <dbReference type="ARBA" id="ARBA00052546"/>
    </source>
</evidence>
<dbReference type="FunFam" id="1.10.540.10:FF:000002">
    <property type="entry name" value="Acyl-CoA dehydrogenase FadE19"/>
    <property type="match status" value="1"/>
</dbReference>
<dbReference type="EMBL" id="LQYT01000037">
    <property type="protein sequence ID" value="KYD19911.1"/>
    <property type="molecule type" value="Genomic_DNA"/>
</dbReference>
<keyword evidence="4 8" id="KW-0274">FAD</keyword>
<feature type="domain" description="Acyl-CoA oxidase/dehydrogenase middle" evidence="10">
    <location>
        <begin position="122"/>
        <end position="217"/>
    </location>
</feature>
<dbReference type="PANTHER" id="PTHR43884">
    <property type="entry name" value="ACYL-COA DEHYDROGENASE"/>
    <property type="match status" value="1"/>
</dbReference>
<dbReference type="Pfam" id="PF02771">
    <property type="entry name" value="Acyl-CoA_dh_N"/>
    <property type="match status" value="1"/>
</dbReference>
<dbReference type="GO" id="GO:0003995">
    <property type="term" value="F:acyl-CoA dehydrogenase activity"/>
    <property type="evidence" value="ECO:0007669"/>
    <property type="project" value="InterPro"/>
</dbReference>
<evidence type="ECO:0000313" key="12">
    <source>
        <dbReference type="EMBL" id="KYD19911.1"/>
    </source>
</evidence>
<keyword evidence="5 8" id="KW-0560">Oxidoreductase</keyword>
<dbReference type="AlphaFoldDB" id="A0A150M6C7"/>
<evidence type="ECO:0000256" key="1">
    <source>
        <dbReference type="ARBA" id="ARBA00001974"/>
    </source>
</evidence>
<organism evidence="12 13">
    <name type="scientific">Caldibacillus debilis</name>
    <dbReference type="NCBI Taxonomy" id="301148"/>
    <lineage>
        <taxon>Bacteria</taxon>
        <taxon>Bacillati</taxon>
        <taxon>Bacillota</taxon>
        <taxon>Bacilli</taxon>
        <taxon>Bacillales</taxon>
        <taxon>Bacillaceae</taxon>
        <taxon>Caldibacillus</taxon>
    </lineage>
</organism>
<dbReference type="Pfam" id="PF00441">
    <property type="entry name" value="Acyl-CoA_dh_1"/>
    <property type="match status" value="1"/>
</dbReference>
<feature type="domain" description="Acyl-CoA dehydrogenase/oxidase N-terminal" evidence="11">
    <location>
        <begin position="6"/>
        <end position="118"/>
    </location>
</feature>
<evidence type="ECO:0000256" key="2">
    <source>
        <dbReference type="ARBA" id="ARBA00009347"/>
    </source>
</evidence>
<dbReference type="SUPFAM" id="SSF56645">
    <property type="entry name" value="Acyl-CoA dehydrogenase NM domain-like"/>
    <property type="match status" value="1"/>
</dbReference>
<dbReference type="STRING" id="301148.B4135_0810"/>
<dbReference type="InterPro" id="IPR006089">
    <property type="entry name" value="Acyl-CoA_DH_CS"/>
</dbReference>
<dbReference type="Pfam" id="PF02770">
    <property type="entry name" value="Acyl-CoA_dh_M"/>
    <property type="match status" value="1"/>
</dbReference>
<dbReference type="PIRSF" id="PIRSF016578">
    <property type="entry name" value="HsaA"/>
    <property type="match status" value="1"/>
</dbReference>
<accession>A0A150M6C7</accession>
<dbReference type="InterPro" id="IPR013786">
    <property type="entry name" value="AcylCoA_DH/ox_N"/>
</dbReference>
<dbReference type="SUPFAM" id="SSF47203">
    <property type="entry name" value="Acyl-CoA dehydrogenase C-terminal domain-like"/>
    <property type="match status" value="1"/>
</dbReference>
<dbReference type="InterPro" id="IPR009075">
    <property type="entry name" value="AcylCo_DH/oxidase_C"/>
</dbReference>
<evidence type="ECO:0000256" key="7">
    <source>
        <dbReference type="ARBA" id="ARBA00067585"/>
    </source>
</evidence>
<dbReference type="Gene3D" id="1.20.140.10">
    <property type="entry name" value="Butyryl-CoA Dehydrogenase, subunit A, domain 3"/>
    <property type="match status" value="1"/>
</dbReference>
<protein>
    <recommendedName>
        <fullName evidence="7">Acyl-CoA dehydrogenase</fullName>
    </recommendedName>
</protein>
<dbReference type="InterPro" id="IPR006091">
    <property type="entry name" value="Acyl-CoA_Oxase/DH_mid-dom"/>
</dbReference>
<evidence type="ECO:0000256" key="4">
    <source>
        <dbReference type="ARBA" id="ARBA00022827"/>
    </source>
</evidence>
<evidence type="ECO:0000259" key="9">
    <source>
        <dbReference type="Pfam" id="PF00441"/>
    </source>
</evidence>
<dbReference type="InterPro" id="IPR009100">
    <property type="entry name" value="AcylCoA_DH/oxidase_NM_dom_sf"/>
</dbReference>
<dbReference type="PROSITE" id="PS00072">
    <property type="entry name" value="ACYL_COA_DH_1"/>
    <property type="match status" value="1"/>
</dbReference>
<name>A0A150M6C7_9BACI</name>